<evidence type="ECO:0000256" key="1">
    <source>
        <dbReference type="SAM" id="SignalP"/>
    </source>
</evidence>
<dbReference type="EMBL" id="JAVLVU010000001">
    <property type="protein sequence ID" value="MDT3404344.1"/>
    <property type="molecule type" value="Genomic_DNA"/>
</dbReference>
<comment type="caution">
    <text evidence="2">The sequence shown here is derived from an EMBL/GenBank/DDBJ whole genome shotgun (WGS) entry which is preliminary data.</text>
</comment>
<reference evidence="3" key="1">
    <citation type="submission" date="2023-07" db="EMBL/GenBank/DDBJ databases">
        <title>Functional and genomic diversity of the sorghum phyllosphere microbiome.</title>
        <authorList>
            <person name="Shade A."/>
        </authorList>
    </citation>
    <scope>NUCLEOTIDE SEQUENCE [LARGE SCALE GENOMIC DNA]</scope>
    <source>
        <strain evidence="3">SORGH_AS_0422</strain>
    </source>
</reference>
<protein>
    <submittedName>
        <fullName evidence="2">Uncharacterized protein</fullName>
    </submittedName>
</protein>
<dbReference type="Gene3D" id="1.20.120.1490">
    <property type="match status" value="1"/>
</dbReference>
<keyword evidence="1" id="KW-0732">Signal</keyword>
<dbReference type="RefSeq" id="WP_311951673.1">
    <property type="nucleotide sequence ID" value="NZ_JAVLVU010000001.1"/>
</dbReference>
<name>A0ABU3GX50_9SPHI</name>
<evidence type="ECO:0000313" key="2">
    <source>
        <dbReference type="EMBL" id="MDT3404344.1"/>
    </source>
</evidence>
<evidence type="ECO:0000313" key="3">
    <source>
        <dbReference type="Proteomes" id="UP001258315"/>
    </source>
</evidence>
<keyword evidence="3" id="KW-1185">Reference proteome</keyword>
<feature type="chain" id="PRO_5045450614" evidence="1">
    <location>
        <begin position="21"/>
        <end position="165"/>
    </location>
</feature>
<gene>
    <name evidence="2" type="ORF">QE417_003416</name>
</gene>
<accession>A0ABU3GX50</accession>
<proteinExistence type="predicted"/>
<sequence length="165" mass="18979">MFKKLLAICGLLTVYVTAKAQTDSLTMPSAIKTLTLKQYADYQKGPGLENMALPATLNRYPMPDDVLRYKKELKLTPEQVKKITEISKYLQLKKTEIGQSVIRNEKKLDELFSTQKVDEGSIAFYGNRYGLYEGEYRTSVLMACYNTYNALNPQQTKQFWKLKKP</sequence>
<dbReference type="Proteomes" id="UP001258315">
    <property type="component" value="Unassembled WGS sequence"/>
</dbReference>
<feature type="signal peptide" evidence="1">
    <location>
        <begin position="1"/>
        <end position="20"/>
    </location>
</feature>
<organism evidence="2 3">
    <name type="scientific">Mucilaginibacter terrae</name>
    <dbReference type="NCBI Taxonomy" id="1955052"/>
    <lineage>
        <taxon>Bacteria</taxon>
        <taxon>Pseudomonadati</taxon>
        <taxon>Bacteroidota</taxon>
        <taxon>Sphingobacteriia</taxon>
        <taxon>Sphingobacteriales</taxon>
        <taxon>Sphingobacteriaceae</taxon>
        <taxon>Mucilaginibacter</taxon>
    </lineage>
</organism>